<dbReference type="PROSITE" id="PS00356">
    <property type="entry name" value="HTH_LACI_1"/>
    <property type="match status" value="1"/>
</dbReference>
<dbReference type="SMART" id="SM00354">
    <property type="entry name" value="HTH_LACI"/>
    <property type="match status" value="1"/>
</dbReference>
<evidence type="ECO:0000256" key="3">
    <source>
        <dbReference type="ARBA" id="ARBA00023163"/>
    </source>
</evidence>
<reference evidence="5 6" key="1">
    <citation type="submission" date="2011-01" db="EMBL/GenBank/DDBJ databases">
        <authorList>
            <person name="Muzny D."/>
            <person name="Qin X."/>
            <person name="Deng J."/>
            <person name="Jiang H."/>
            <person name="Liu Y."/>
            <person name="Qu J."/>
            <person name="Song X.-Z."/>
            <person name="Zhang L."/>
            <person name="Thornton R."/>
            <person name="Coyle M."/>
            <person name="Francisco L."/>
            <person name="Jackson L."/>
            <person name="Javaid M."/>
            <person name="Korchina V."/>
            <person name="Kovar C."/>
            <person name="Mata R."/>
            <person name="Mathew T."/>
            <person name="Ngo R."/>
            <person name="Nguyen L."/>
            <person name="Nguyen N."/>
            <person name="Okwuonu G."/>
            <person name="Ongeri F."/>
            <person name="Pham C."/>
            <person name="Simmons D."/>
            <person name="Wilczek-Boney K."/>
            <person name="Hale W."/>
            <person name="Jakkamsetti A."/>
            <person name="Pham P."/>
            <person name="Ruth R."/>
            <person name="San Lucas F."/>
            <person name="Warren J."/>
            <person name="Zhang J."/>
            <person name="Zhao Z."/>
            <person name="Zhou C."/>
            <person name="Zhu D."/>
            <person name="Lee S."/>
            <person name="Bess C."/>
            <person name="Blankenburg K."/>
            <person name="Forbes L."/>
            <person name="Fu Q."/>
            <person name="Gubbala S."/>
            <person name="Hirani K."/>
            <person name="Jayaseelan J.C."/>
            <person name="Lara F."/>
            <person name="Munidasa M."/>
            <person name="Palculict T."/>
            <person name="Patil S."/>
            <person name="Pu L.-L."/>
            <person name="Saada N."/>
            <person name="Tang L."/>
            <person name="Weissenberger G."/>
            <person name="Zhu Y."/>
            <person name="Hemphill L."/>
            <person name="Shang Y."/>
            <person name="Youmans B."/>
            <person name="Ayvaz T."/>
            <person name="Ross M."/>
            <person name="Santibanez J."/>
            <person name="Aqrawi P."/>
            <person name="Gross S."/>
            <person name="Joshi V."/>
            <person name="Fowler G."/>
            <person name="Nazareth L."/>
            <person name="Reid J."/>
            <person name="Worley K."/>
            <person name="Petrosino J."/>
            <person name="Highlander S."/>
            <person name="Gibbs R."/>
        </authorList>
    </citation>
    <scope>NUCLEOTIDE SEQUENCE [LARGE SCALE GENOMIC DNA]</scope>
    <source>
        <strain evidence="5 6">ATCC 25976</strain>
    </source>
</reference>
<dbReference type="PRINTS" id="PR00036">
    <property type="entry name" value="HTHLACI"/>
</dbReference>
<evidence type="ECO:0000313" key="5">
    <source>
        <dbReference type="EMBL" id="EFX92928.1"/>
    </source>
</evidence>
<dbReference type="InterPro" id="IPR028082">
    <property type="entry name" value="Peripla_BP_I"/>
</dbReference>
<accession>E8KDU2</accession>
<evidence type="ECO:0000259" key="4">
    <source>
        <dbReference type="PROSITE" id="PS50932"/>
    </source>
</evidence>
<name>E8KDU2_9PAST</name>
<dbReference type="PANTHER" id="PTHR30146:SF145">
    <property type="entry name" value="RIBOSE OPERON REPRESSOR"/>
    <property type="match status" value="1"/>
</dbReference>
<evidence type="ECO:0000256" key="2">
    <source>
        <dbReference type="ARBA" id="ARBA00023125"/>
    </source>
</evidence>
<feature type="domain" description="HTH lacI-type" evidence="4">
    <location>
        <begin position="27"/>
        <end position="81"/>
    </location>
</feature>
<dbReference type="EMBL" id="AEVG01000002">
    <property type="protein sequence ID" value="EFX92928.1"/>
    <property type="molecule type" value="Genomic_DNA"/>
</dbReference>
<sequence>MILCFICKITSGKILAKFKLNEGNFMATMKDIARIAGVSTSTVSHVINNSRFVSDEIRQRIEKVVAELNYTPSLVARSLKVKETNTIGMLVTTSSNPFFAEVVRHVERYCEQHNYHLILVNTDGNSTNLEQHLARLLRKQVDGLLLMCSEPQDLDEGVMANIQLPMVVIDWWQQALKADKVHENSELGGYLATKALIDAGYSEIAVITGEQSKSHTLNRLQGYKRAILEANLQIYPEWIAEGHFDYQAGLECASRLLALNARPQAIFAMSDSIAIGVYQAAWQAGLRIPQDIAVIGYDNIELAQYLAPPLSTIHQPKARLAKNAVEQLIARIHQPDKAYQEIELTPELVVRRSF</sequence>
<proteinExistence type="predicted"/>
<keyword evidence="3" id="KW-0804">Transcription</keyword>
<dbReference type="CDD" id="cd01392">
    <property type="entry name" value="HTH_LacI"/>
    <property type="match status" value="1"/>
</dbReference>
<dbReference type="PANTHER" id="PTHR30146">
    <property type="entry name" value="LACI-RELATED TRANSCRIPTIONAL REPRESSOR"/>
    <property type="match status" value="1"/>
</dbReference>
<keyword evidence="2" id="KW-0238">DNA-binding</keyword>
<comment type="caution">
    <text evidence="5">The sequence shown here is derived from an EMBL/GenBank/DDBJ whole genome shotgun (WGS) entry which is preliminary data.</text>
</comment>
<dbReference type="Proteomes" id="UP000005467">
    <property type="component" value="Unassembled WGS sequence"/>
</dbReference>
<protein>
    <submittedName>
        <fullName evidence="5">Sugar-binding domain protein</fullName>
    </submittedName>
</protein>
<dbReference type="Pfam" id="PF13377">
    <property type="entry name" value="Peripla_BP_3"/>
    <property type="match status" value="1"/>
</dbReference>
<dbReference type="HOGENOM" id="CLU_037628_6_2_6"/>
<dbReference type="InterPro" id="IPR046335">
    <property type="entry name" value="LacI/GalR-like_sensor"/>
</dbReference>
<organism evidence="5 6">
    <name type="scientific">Actinobacillus ureae ATCC 25976</name>
    <dbReference type="NCBI Taxonomy" id="887324"/>
    <lineage>
        <taxon>Bacteria</taxon>
        <taxon>Pseudomonadati</taxon>
        <taxon>Pseudomonadota</taxon>
        <taxon>Gammaproteobacteria</taxon>
        <taxon>Pasteurellales</taxon>
        <taxon>Pasteurellaceae</taxon>
        <taxon>Actinobacillus</taxon>
    </lineage>
</organism>
<dbReference type="Gene3D" id="3.40.50.2300">
    <property type="match status" value="2"/>
</dbReference>
<dbReference type="InterPro" id="IPR000843">
    <property type="entry name" value="HTH_LacI"/>
</dbReference>
<dbReference type="AlphaFoldDB" id="E8KDU2"/>
<dbReference type="GO" id="GO:0000976">
    <property type="term" value="F:transcription cis-regulatory region binding"/>
    <property type="evidence" value="ECO:0007669"/>
    <property type="project" value="TreeGrafter"/>
</dbReference>
<dbReference type="GO" id="GO:0003700">
    <property type="term" value="F:DNA-binding transcription factor activity"/>
    <property type="evidence" value="ECO:0007669"/>
    <property type="project" value="TreeGrafter"/>
</dbReference>
<dbReference type="InterPro" id="IPR010982">
    <property type="entry name" value="Lambda_DNA-bd_dom_sf"/>
</dbReference>
<gene>
    <name evidence="5" type="ORF">HMPREF0027_0009</name>
</gene>
<dbReference type="SUPFAM" id="SSF47413">
    <property type="entry name" value="lambda repressor-like DNA-binding domains"/>
    <property type="match status" value="1"/>
</dbReference>
<dbReference type="Pfam" id="PF00356">
    <property type="entry name" value="LacI"/>
    <property type="match status" value="1"/>
</dbReference>
<dbReference type="PROSITE" id="PS50932">
    <property type="entry name" value="HTH_LACI_2"/>
    <property type="match status" value="1"/>
</dbReference>
<dbReference type="Gene3D" id="1.10.260.40">
    <property type="entry name" value="lambda repressor-like DNA-binding domains"/>
    <property type="match status" value="1"/>
</dbReference>
<evidence type="ECO:0000313" key="6">
    <source>
        <dbReference type="Proteomes" id="UP000005467"/>
    </source>
</evidence>
<dbReference type="SUPFAM" id="SSF53822">
    <property type="entry name" value="Periplasmic binding protein-like I"/>
    <property type="match status" value="1"/>
</dbReference>
<keyword evidence="6" id="KW-1185">Reference proteome</keyword>
<keyword evidence="1" id="KW-0805">Transcription regulation</keyword>
<evidence type="ECO:0000256" key="1">
    <source>
        <dbReference type="ARBA" id="ARBA00023015"/>
    </source>
</evidence>